<evidence type="ECO:0000256" key="1">
    <source>
        <dbReference type="SAM" id="SignalP"/>
    </source>
</evidence>
<feature type="signal peptide" evidence="1">
    <location>
        <begin position="1"/>
        <end position="19"/>
    </location>
</feature>
<proteinExistence type="predicted"/>
<feature type="chain" id="PRO_5042959297" evidence="1">
    <location>
        <begin position="20"/>
        <end position="367"/>
    </location>
</feature>
<gene>
    <name evidence="2" type="ORF">QBC46DRAFT_407063</name>
</gene>
<organism evidence="2 3">
    <name type="scientific">Diplogelasinospora grovesii</name>
    <dbReference type="NCBI Taxonomy" id="303347"/>
    <lineage>
        <taxon>Eukaryota</taxon>
        <taxon>Fungi</taxon>
        <taxon>Dikarya</taxon>
        <taxon>Ascomycota</taxon>
        <taxon>Pezizomycotina</taxon>
        <taxon>Sordariomycetes</taxon>
        <taxon>Sordariomycetidae</taxon>
        <taxon>Sordariales</taxon>
        <taxon>Diplogelasinosporaceae</taxon>
        <taxon>Diplogelasinospora</taxon>
    </lineage>
</organism>
<comment type="caution">
    <text evidence="2">The sequence shown here is derived from an EMBL/GenBank/DDBJ whole genome shotgun (WGS) entry which is preliminary data.</text>
</comment>
<dbReference type="EMBL" id="MU853781">
    <property type="protein sequence ID" value="KAK3941596.1"/>
    <property type="molecule type" value="Genomic_DNA"/>
</dbReference>
<keyword evidence="1" id="KW-0732">Signal</keyword>
<keyword evidence="3" id="KW-1185">Reference proteome</keyword>
<protein>
    <submittedName>
        <fullName evidence="2">Uncharacterized protein</fullName>
    </submittedName>
</protein>
<accession>A0AAN6N9D0</accession>
<reference evidence="3" key="1">
    <citation type="journal article" date="2023" name="Mol. Phylogenet. Evol.">
        <title>Genome-scale phylogeny and comparative genomics of the fungal order Sordariales.</title>
        <authorList>
            <person name="Hensen N."/>
            <person name="Bonometti L."/>
            <person name="Westerberg I."/>
            <person name="Brannstrom I.O."/>
            <person name="Guillou S."/>
            <person name="Cros-Aarteil S."/>
            <person name="Calhoun S."/>
            <person name="Haridas S."/>
            <person name="Kuo A."/>
            <person name="Mondo S."/>
            <person name="Pangilinan J."/>
            <person name="Riley R."/>
            <person name="LaButti K."/>
            <person name="Andreopoulos B."/>
            <person name="Lipzen A."/>
            <person name="Chen C."/>
            <person name="Yan M."/>
            <person name="Daum C."/>
            <person name="Ng V."/>
            <person name="Clum A."/>
            <person name="Steindorff A."/>
            <person name="Ohm R.A."/>
            <person name="Martin F."/>
            <person name="Silar P."/>
            <person name="Natvig D.O."/>
            <person name="Lalanne C."/>
            <person name="Gautier V."/>
            <person name="Ament-Velasquez S.L."/>
            <person name="Kruys A."/>
            <person name="Hutchinson M.I."/>
            <person name="Powell A.J."/>
            <person name="Barry K."/>
            <person name="Miller A.N."/>
            <person name="Grigoriev I.V."/>
            <person name="Debuchy R."/>
            <person name="Gladieux P."/>
            <person name="Hiltunen Thoren M."/>
            <person name="Johannesson H."/>
        </authorList>
    </citation>
    <scope>NUCLEOTIDE SEQUENCE [LARGE SCALE GENOMIC DNA]</scope>
    <source>
        <strain evidence="3">CBS 340.73</strain>
    </source>
</reference>
<sequence length="367" mass="39598">MKTTSVYSLMGLMCAGTRASGVAPIPSASPCSSIDHCISTTPLTPRFFTNYSSQRLQFRYGPFTIPPLDVSNGMVDYNFPIPPPCTDCLITYAQAGMEYPNGSYANANTSTWLHHAVISNLNRTDATCERAHEPVFASGNERSAADICVDGTEKAGYYIAEGDQFWFTAELMNALNAPQNVVVTFDWEYVPSPPSDFMGVIPVWLDVDGGCPAHGSEVPVPANQTAFQLGMDPPWTAPFEGDIVWIGSHLHDGGEALSIFRNMNIMCYSVAVYGEIPGYIDPMPPMNMSGVEGMDGMGMDVVHISSMGACEGGRVEVGDQWSVGAAYNFTAHPGMMEGGKPAPVMGISLMYVATTAKSKPWVLENYE</sequence>
<name>A0AAN6N9D0_9PEZI</name>
<dbReference type="Proteomes" id="UP001303473">
    <property type="component" value="Unassembled WGS sequence"/>
</dbReference>
<evidence type="ECO:0000313" key="3">
    <source>
        <dbReference type="Proteomes" id="UP001303473"/>
    </source>
</evidence>
<dbReference type="AlphaFoldDB" id="A0AAN6N9D0"/>
<evidence type="ECO:0000313" key="2">
    <source>
        <dbReference type="EMBL" id="KAK3941596.1"/>
    </source>
</evidence>